<proteinExistence type="predicted"/>
<feature type="domain" description="Polysaccharide export protein N-terminal" evidence="4">
    <location>
        <begin position="62"/>
        <end position="159"/>
    </location>
</feature>
<dbReference type="Pfam" id="PF02563">
    <property type="entry name" value="Poly_export"/>
    <property type="match status" value="1"/>
</dbReference>
<dbReference type="PANTHER" id="PTHR33619:SF3">
    <property type="entry name" value="POLYSACCHARIDE EXPORT PROTEIN GFCE-RELATED"/>
    <property type="match status" value="1"/>
</dbReference>
<feature type="chain" id="PRO_5032979371" evidence="3">
    <location>
        <begin position="32"/>
        <end position="279"/>
    </location>
</feature>
<sequence length="279" mass="30771">MKNLFSKKCISKDIKLLLMMALSLSFFTSCLTTKNVTYFQGSDPLDTLRYSTLKTIAPLIPKIQTDDILAVTVSSLSAESNEVFNFQNVTPLITSNFPGVTSNGVARNQPLGYLVDPSGNIEMPLIGKVHVAGLALEEAGIKIKGELGKFLKEPTANVRYLNQKFTILGEVNRPGIYNLLDNHTSLPEVIGVAGDLTIFGRRDNVMLMRTTEGKREIIKLNLNSREVLETPYYFIRSGDIIYVEPTKGKLASSDRTLQLIPIATGVTTSLVLLLNLLFK</sequence>
<dbReference type="PANTHER" id="PTHR33619">
    <property type="entry name" value="POLYSACCHARIDE EXPORT PROTEIN GFCE-RELATED"/>
    <property type="match status" value="1"/>
</dbReference>
<dbReference type="Gene3D" id="3.10.560.10">
    <property type="entry name" value="Outer membrane lipoprotein wza domain like"/>
    <property type="match status" value="1"/>
</dbReference>
<dbReference type="InterPro" id="IPR003715">
    <property type="entry name" value="Poly_export_N"/>
</dbReference>
<comment type="caution">
    <text evidence="6">The sequence shown here is derived from an EMBL/GenBank/DDBJ whole genome shotgun (WGS) entry which is preliminary data.</text>
</comment>
<reference evidence="6 7" key="1">
    <citation type="submission" date="2020-08" db="EMBL/GenBank/DDBJ databases">
        <title>Functional genomics of gut bacteria from endangered species of beetles.</title>
        <authorList>
            <person name="Carlos-Shanley C."/>
        </authorList>
    </citation>
    <scope>NUCLEOTIDE SEQUENCE [LARGE SCALE GENOMIC DNA]</scope>
    <source>
        <strain evidence="6 7">S00070</strain>
    </source>
</reference>
<dbReference type="Gene3D" id="3.30.1950.10">
    <property type="entry name" value="wza like domain"/>
    <property type="match status" value="1"/>
</dbReference>
<evidence type="ECO:0000313" key="7">
    <source>
        <dbReference type="Proteomes" id="UP000524404"/>
    </source>
</evidence>
<dbReference type="PROSITE" id="PS51257">
    <property type="entry name" value="PROKAR_LIPOPROTEIN"/>
    <property type="match status" value="1"/>
</dbReference>
<dbReference type="EMBL" id="JACHKT010000005">
    <property type="protein sequence ID" value="MBB6002407.1"/>
    <property type="molecule type" value="Genomic_DNA"/>
</dbReference>
<keyword evidence="2" id="KW-0812">Transmembrane</keyword>
<dbReference type="InterPro" id="IPR019554">
    <property type="entry name" value="Soluble_ligand-bd"/>
</dbReference>
<evidence type="ECO:0000259" key="4">
    <source>
        <dbReference type="Pfam" id="PF02563"/>
    </source>
</evidence>
<evidence type="ECO:0000313" key="6">
    <source>
        <dbReference type="EMBL" id="MBB6002407.1"/>
    </source>
</evidence>
<dbReference type="RefSeq" id="WP_229202795.1">
    <property type="nucleotide sequence ID" value="NZ_JACHKT010000005.1"/>
</dbReference>
<keyword evidence="1 3" id="KW-0732">Signal</keyword>
<evidence type="ECO:0000259" key="5">
    <source>
        <dbReference type="Pfam" id="PF10531"/>
    </source>
</evidence>
<dbReference type="InterPro" id="IPR049712">
    <property type="entry name" value="Poly_export"/>
</dbReference>
<feature type="signal peptide" evidence="3">
    <location>
        <begin position="1"/>
        <end position="31"/>
    </location>
</feature>
<dbReference type="Proteomes" id="UP000524404">
    <property type="component" value="Unassembled WGS sequence"/>
</dbReference>
<evidence type="ECO:0000256" key="3">
    <source>
        <dbReference type="SAM" id="SignalP"/>
    </source>
</evidence>
<feature type="transmembrane region" description="Helical" evidence="2">
    <location>
        <begin position="259"/>
        <end position="278"/>
    </location>
</feature>
<keyword evidence="7" id="KW-1185">Reference proteome</keyword>
<accession>A0A841EE27</accession>
<dbReference type="AlphaFoldDB" id="A0A841EE27"/>
<organism evidence="6 7">
    <name type="scientific">Arcicella rosea</name>
    <dbReference type="NCBI Taxonomy" id="502909"/>
    <lineage>
        <taxon>Bacteria</taxon>
        <taxon>Pseudomonadati</taxon>
        <taxon>Bacteroidota</taxon>
        <taxon>Cytophagia</taxon>
        <taxon>Cytophagales</taxon>
        <taxon>Flectobacillaceae</taxon>
        <taxon>Arcicella</taxon>
    </lineage>
</organism>
<dbReference type="Pfam" id="PF10531">
    <property type="entry name" value="SLBB"/>
    <property type="match status" value="1"/>
</dbReference>
<dbReference type="GO" id="GO:0015159">
    <property type="term" value="F:polysaccharide transmembrane transporter activity"/>
    <property type="evidence" value="ECO:0007669"/>
    <property type="project" value="InterPro"/>
</dbReference>
<keyword evidence="2" id="KW-0472">Membrane</keyword>
<evidence type="ECO:0000256" key="1">
    <source>
        <dbReference type="ARBA" id="ARBA00022729"/>
    </source>
</evidence>
<evidence type="ECO:0000256" key="2">
    <source>
        <dbReference type="SAM" id="Phobius"/>
    </source>
</evidence>
<gene>
    <name evidence="6" type="ORF">HNP25_001059</name>
</gene>
<name>A0A841EE27_9BACT</name>
<feature type="domain" description="Soluble ligand binding" evidence="5">
    <location>
        <begin position="164"/>
        <end position="215"/>
    </location>
</feature>
<keyword evidence="2" id="KW-1133">Transmembrane helix</keyword>
<protein>
    <submittedName>
        <fullName evidence="6">Polysaccharide export outer membrane protein</fullName>
    </submittedName>
</protein>